<reference evidence="3 4" key="1">
    <citation type="submission" date="2018-07" db="EMBL/GenBank/DDBJ databases">
        <title>Corallincola holothuriorum sp. nov., a new facultative anaerobe isolated from sea cucumber Apostichopus japonicus.</title>
        <authorList>
            <person name="Xia H."/>
        </authorList>
    </citation>
    <scope>NUCLEOTIDE SEQUENCE [LARGE SCALE GENOMIC DNA]</scope>
    <source>
        <strain evidence="3 4">C4</strain>
    </source>
</reference>
<dbReference type="Pfam" id="PF00459">
    <property type="entry name" value="Inositol_P"/>
    <property type="match status" value="1"/>
</dbReference>
<dbReference type="EMBL" id="QPID01000008">
    <property type="protein sequence ID" value="RCU48746.1"/>
    <property type="molecule type" value="Genomic_DNA"/>
</dbReference>
<sequence>MTEQANAELSIQELKLLLVYASKAATAAARYIQSFDRSALQVQDKVGGDSLASQVVTQVDIACEQLIKLHLQPSCEQWQIALLGEESADEYGHAQHPRLTRDYFWCIDPLDGTLPFIEGGAGYAVSIALVSKLGQPLLGVVAHPSSNNLYQGVVCGSEHLLYKNGLPWQPKGIGGSQVHNLFPATEQDHSQPILSCFFDRSFVQQANFKILMSRLEQQVQLLGYSAIDIAHDAGAVMNAIQVLEHPSACYFKLPKTHPGGGSLWDFAATAAITSAADGWVSDIYGAPLDLNRCDSTFMNHRGVLYATDSRIAEMIMAIANRGQL</sequence>
<gene>
    <name evidence="3" type="ORF">DU002_13200</name>
</gene>
<dbReference type="RefSeq" id="WP_114338870.1">
    <property type="nucleotide sequence ID" value="NZ_QPID01000008.1"/>
</dbReference>
<evidence type="ECO:0000256" key="2">
    <source>
        <dbReference type="PIRSR" id="PIRSR600760-2"/>
    </source>
</evidence>
<organism evidence="3 4">
    <name type="scientific">Corallincola holothuriorum</name>
    <dbReference type="NCBI Taxonomy" id="2282215"/>
    <lineage>
        <taxon>Bacteria</taxon>
        <taxon>Pseudomonadati</taxon>
        <taxon>Pseudomonadota</taxon>
        <taxon>Gammaproteobacteria</taxon>
        <taxon>Alteromonadales</taxon>
        <taxon>Psychromonadaceae</taxon>
        <taxon>Corallincola</taxon>
    </lineage>
</organism>
<comment type="cofactor">
    <cofactor evidence="2">
        <name>Mg(2+)</name>
        <dbReference type="ChEBI" id="CHEBI:18420"/>
    </cofactor>
</comment>
<dbReference type="Gene3D" id="3.40.190.80">
    <property type="match status" value="1"/>
</dbReference>
<feature type="binding site" evidence="2">
    <location>
        <position position="111"/>
    </location>
    <ligand>
        <name>Mg(2+)</name>
        <dbReference type="ChEBI" id="CHEBI:18420"/>
        <label>1</label>
        <note>catalytic</note>
    </ligand>
</feature>
<evidence type="ECO:0000256" key="1">
    <source>
        <dbReference type="ARBA" id="ARBA00009759"/>
    </source>
</evidence>
<keyword evidence="4" id="KW-1185">Reference proteome</keyword>
<comment type="similarity">
    <text evidence="1">Belongs to the inositol monophosphatase superfamily.</text>
</comment>
<dbReference type="PANTHER" id="PTHR20854:SF4">
    <property type="entry name" value="INOSITOL-1-MONOPHOSPHATASE-RELATED"/>
    <property type="match status" value="1"/>
</dbReference>
<protein>
    <submittedName>
        <fullName evidence="3">Inositol-1-monophosphatase</fullName>
    </submittedName>
</protein>
<dbReference type="PRINTS" id="PR00377">
    <property type="entry name" value="IMPHPHTASES"/>
</dbReference>
<keyword evidence="2" id="KW-0479">Metal-binding</keyword>
<dbReference type="Proteomes" id="UP000252558">
    <property type="component" value="Unassembled WGS sequence"/>
</dbReference>
<feature type="binding site" evidence="2">
    <location>
        <position position="85"/>
    </location>
    <ligand>
        <name>Mg(2+)</name>
        <dbReference type="ChEBI" id="CHEBI:18420"/>
        <label>1</label>
        <note>catalytic</note>
    </ligand>
</feature>
<dbReference type="GO" id="GO:0007165">
    <property type="term" value="P:signal transduction"/>
    <property type="evidence" value="ECO:0007669"/>
    <property type="project" value="TreeGrafter"/>
</dbReference>
<comment type="caution">
    <text evidence="3">The sequence shown here is derived from an EMBL/GenBank/DDBJ whole genome shotgun (WGS) entry which is preliminary data.</text>
</comment>
<dbReference type="Gene3D" id="3.30.540.10">
    <property type="entry name" value="Fructose-1,6-Bisphosphatase, subunit A, domain 1"/>
    <property type="match status" value="1"/>
</dbReference>
<keyword evidence="2" id="KW-0460">Magnesium</keyword>
<dbReference type="AlphaFoldDB" id="A0A368NEV7"/>
<dbReference type="GO" id="GO:0008934">
    <property type="term" value="F:inositol monophosphate 1-phosphatase activity"/>
    <property type="evidence" value="ECO:0007669"/>
    <property type="project" value="TreeGrafter"/>
</dbReference>
<proteinExistence type="inferred from homology"/>
<dbReference type="GO" id="GO:0006020">
    <property type="term" value="P:inositol metabolic process"/>
    <property type="evidence" value="ECO:0007669"/>
    <property type="project" value="TreeGrafter"/>
</dbReference>
<dbReference type="PANTHER" id="PTHR20854">
    <property type="entry name" value="INOSITOL MONOPHOSPHATASE"/>
    <property type="match status" value="1"/>
</dbReference>
<dbReference type="GO" id="GO:0046872">
    <property type="term" value="F:metal ion binding"/>
    <property type="evidence" value="ECO:0007669"/>
    <property type="project" value="UniProtKB-KW"/>
</dbReference>
<accession>A0A368NEV7</accession>
<feature type="binding site" evidence="2">
    <location>
        <position position="265"/>
    </location>
    <ligand>
        <name>Mg(2+)</name>
        <dbReference type="ChEBI" id="CHEBI:18420"/>
        <label>1</label>
        <note>catalytic</note>
    </ligand>
</feature>
<feature type="binding site" evidence="2">
    <location>
        <position position="108"/>
    </location>
    <ligand>
        <name>Mg(2+)</name>
        <dbReference type="ChEBI" id="CHEBI:18420"/>
        <label>1</label>
        <note>catalytic</note>
    </ligand>
</feature>
<dbReference type="OrthoDB" id="9785695at2"/>
<name>A0A368NEV7_9GAMM</name>
<feature type="binding site" evidence="2">
    <location>
        <position position="110"/>
    </location>
    <ligand>
        <name>Mg(2+)</name>
        <dbReference type="ChEBI" id="CHEBI:18420"/>
        <label>1</label>
        <note>catalytic</note>
    </ligand>
</feature>
<dbReference type="SUPFAM" id="SSF56655">
    <property type="entry name" value="Carbohydrate phosphatase"/>
    <property type="match status" value="1"/>
</dbReference>
<evidence type="ECO:0000313" key="3">
    <source>
        <dbReference type="EMBL" id="RCU48746.1"/>
    </source>
</evidence>
<dbReference type="InterPro" id="IPR000760">
    <property type="entry name" value="Inositol_monophosphatase-like"/>
</dbReference>
<evidence type="ECO:0000313" key="4">
    <source>
        <dbReference type="Proteomes" id="UP000252558"/>
    </source>
</evidence>